<keyword evidence="3" id="KW-1185">Reference proteome</keyword>
<dbReference type="Pfam" id="PF02995">
    <property type="entry name" value="DUF229"/>
    <property type="match status" value="1"/>
</dbReference>
<dbReference type="SUPFAM" id="SSF53649">
    <property type="entry name" value="Alkaline phosphatase-like"/>
    <property type="match status" value="1"/>
</dbReference>
<evidence type="ECO:0000313" key="1">
    <source>
        <dbReference type="EMBL" id="VDM93227.1"/>
    </source>
</evidence>
<reference evidence="1 3" key="1">
    <citation type="submission" date="2018-08" db="EMBL/GenBank/DDBJ databases">
        <authorList>
            <person name="Laetsch R D."/>
            <person name="Stevens L."/>
            <person name="Kumar S."/>
            <person name="Blaxter L. M."/>
        </authorList>
    </citation>
    <scope>NUCLEOTIDE SEQUENCE [LARGE SCALE GENOMIC DNA]</scope>
</reference>
<dbReference type="EMBL" id="UYRX01002462">
    <property type="protein sequence ID" value="VDM93227.1"/>
    <property type="molecule type" value="Genomic_DNA"/>
</dbReference>
<dbReference type="CDD" id="cd16021">
    <property type="entry name" value="ALP_like"/>
    <property type="match status" value="1"/>
</dbReference>
<protein>
    <recommendedName>
        <fullName evidence="4">Sulfatase N-terminal domain-containing protein</fullName>
    </recommendedName>
</protein>
<dbReference type="EMBL" id="UYRX01002463">
    <property type="protein sequence ID" value="VDM93228.1"/>
    <property type="molecule type" value="Genomic_DNA"/>
</dbReference>
<dbReference type="OMA" id="AHESTED"/>
<evidence type="ECO:0000313" key="2">
    <source>
        <dbReference type="EMBL" id="VDM93228.1"/>
    </source>
</evidence>
<dbReference type="STRING" id="42156.A0A3P7K994"/>
<accession>A0A3P7K994</accession>
<dbReference type="Gene3D" id="3.40.720.10">
    <property type="entry name" value="Alkaline Phosphatase, subunit A"/>
    <property type="match status" value="1"/>
</dbReference>
<sequence>IPASKRLRVPYDQFVVRCYNKTLLGIINSAAFYNDSIFYERAFVTFSKMDDTEKPSLDILVLDSVSRNQFLRHMHKTVAYMKQLGFIILEGYTKVGDNSAVNLLPILAGKSILPQIGGNGDEVLPLNETVSLEDTDFLWKMMKDRKCVTMVNDDIGSVLRGLFYYPSQTFRGYKASPAHFYFRPFHLFNTRHNIVPSSGQCLRTGEICAEVYLDMWETFATKFKSLCRFSFNFITGLTHNNPNFVEAIDDRLSTSLQRLHDNGVFNSTVLVIMGDHGNRINAIQQTYVGRIEERAPLFSIRLPDAFANKYQQEMRNLKKNTKRFF</sequence>
<dbReference type="GO" id="GO:0005615">
    <property type="term" value="C:extracellular space"/>
    <property type="evidence" value="ECO:0007669"/>
    <property type="project" value="TreeGrafter"/>
</dbReference>
<evidence type="ECO:0008006" key="4">
    <source>
        <dbReference type="Google" id="ProtNLM"/>
    </source>
</evidence>
<dbReference type="AlphaFoldDB" id="A0A3P7K994"/>
<evidence type="ECO:0000313" key="3">
    <source>
        <dbReference type="Proteomes" id="UP000277928"/>
    </source>
</evidence>
<name>A0A3P7K994_LITSI</name>
<organism evidence="1 3">
    <name type="scientific">Litomosoides sigmodontis</name>
    <name type="common">Filarial nematode worm</name>
    <dbReference type="NCBI Taxonomy" id="42156"/>
    <lineage>
        <taxon>Eukaryota</taxon>
        <taxon>Metazoa</taxon>
        <taxon>Ecdysozoa</taxon>
        <taxon>Nematoda</taxon>
        <taxon>Chromadorea</taxon>
        <taxon>Rhabditida</taxon>
        <taxon>Spirurina</taxon>
        <taxon>Spiruromorpha</taxon>
        <taxon>Filarioidea</taxon>
        <taxon>Onchocercidae</taxon>
        <taxon>Litomosoides</taxon>
    </lineage>
</organism>
<dbReference type="Proteomes" id="UP000277928">
    <property type="component" value="Unassembled WGS sequence"/>
</dbReference>
<dbReference type="OrthoDB" id="413313at2759"/>
<feature type="non-terminal residue" evidence="1">
    <location>
        <position position="1"/>
    </location>
</feature>
<gene>
    <name evidence="1" type="ORF">NLS_LOCUS10097</name>
    <name evidence="2" type="ORF">NLS_LOCUS10098</name>
</gene>
<dbReference type="PANTHER" id="PTHR10974:SF6">
    <property type="entry name" value="PROTEIN CBG19234"/>
    <property type="match status" value="1"/>
</dbReference>
<dbReference type="InterPro" id="IPR004245">
    <property type="entry name" value="DUF229"/>
</dbReference>
<dbReference type="InterPro" id="IPR017850">
    <property type="entry name" value="Alkaline_phosphatase_core_sf"/>
</dbReference>
<proteinExistence type="predicted"/>
<dbReference type="PANTHER" id="PTHR10974">
    <property type="entry name" value="FI08016P-RELATED"/>
    <property type="match status" value="1"/>
</dbReference>